<dbReference type="EMBL" id="QLNP01000074">
    <property type="protein sequence ID" value="RAM37301.1"/>
    <property type="molecule type" value="Genomic_DNA"/>
</dbReference>
<gene>
    <name evidence="2" type="ORF">DBZ45_10835</name>
</gene>
<organism evidence="2 3">
    <name type="scientific">Arthrobacter globiformis</name>
    <dbReference type="NCBI Taxonomy" id="1665"/>
    <lineage>
        <taxon>Bacteria</taxon>
        <taxon>Bacillati</taxon>
        <taxon>Actinomycetota</taxon>
        <taxon>Actinomycetes</taxon>
        <taxon>Micrococcales</taxon>
        <taxon>Micrococcaceae</taxon>
        <taxon>Arthrobacter</taxon>
    </lineage>
</organism>
<evidence type="ECO:0000313" key="3">
    <source>
        <dbReference type="Proteomes" id="UP000249166"/>
    </source>
</evidence>
<protein>
    <submittedName>
        <fullName evidence="2">Uncharacterized protein</fullName>
    </submittedName>
</protein>
<comment type="caution">
    <text evidence="2">The sequence shown here is derived from an EMBL/GenBank/DDBJ whole genome shotgun (WGS) entry which is preliminary data.</text>
</comment>
<dbReference type="RefSeq" id="WP_111903906.1">
    <property type="nucleotide sequence ID" value="NZ_QLNP01000074.1"/>
</dbReference>
<reference evidence="2 3" key="1">
    <citation type="submission" date="2018-04" db="EMBL/GenBank/DDBJ databases">
        <title>Bacteria isolated from cave deposits of Manipur.</title>
        <authorList>
            <person name="Sahoo D."/>
            <person name="Sarangthem I."/>
            <person name="Nandeibam J."/>
        </authorList>
    </citation>
    <scope>NUCLEOTIDE SEQUENCE [LARGE SCALE GENOMIC DNA]</scope>
    <source>
        <strain evidence="3">mrc11</strain>
    </source>
</reference>
<dbReference type="Proteomes" id="UP000249166">
    <property type="component" value="Unassembled WGS sequence"/>
</dbReference>
<sequence length="148" mass="15886">MAFPNGLWRVLTTLTVLSLAMSMIPTAAIAAFSSTRQAAAQHSAATITAPAAAGTTVTMSCYYGIRATVTVEAYSKAPNANYHEIKLYNRNKALEFTGDLSQAEGRTYTSGLELIGTWTYEIRGYYKVPNSTNTWAGAEPLKGTLTCS</sequence>
<dbReference type="OrthoDB" id="4941850at2"/>
<feature type="chain" id="PRO_5016355917" evidence="1">
    <location>
        <begin position="31"/>
        <end position="148"/>
    </location>
</feature>
<dbReference type="AlphaFoldDB" id="A0A328HGN0"/>
<proteinExistence type="predicted"/>
<accession>A0A328HGN0</accession>
<evidence type="ECO:0000256" key="1">
    <source>
        <dbReference type="SAM" id="SignalP"/>
    </source>
</evidence>
<name>A0A328HGN0_ARTGO</name>
<feature type="signal peptide" evidence="1">
    <location>
        <begin position="1"/>
        <end position="30"/>
    </location>
</feature>
<keyword evidence="1" id="KW-0732">Signal</keyword>
<evidence type="ECO:0000313" key="2">
    <source>
        <dbReference type="EMBL" id="RAM37301.1"/>
    </source>
</evidence>